<evidence type="ECO:0000313" key="3">
    <source>
        <dbReference type="EMBL" id="OAR05045.1"/>
    </source>
</evidence>
<dbReference type="PANTHER" id="PTHR34300">
    <property type="entry name" value="QUEUOSINE PRECURSOR TRANSPORTER-RELATED"/>
    <property type="match status" value="1"/>
</dbReference>
<evidence type="ECO:0000313" key="2">
    <source>
        <dbReference type="EMBL" id="MBT9282638.1"/>
    </source>
</evidence>
<feature type="transmembrane region" description="Helical" evidence="1">
    <location>
        <begin position="187"/>
        <end position="205"/>
    </location>
</feature>
<comment type="similarity">
    <text evidence="1">Belongs to the vitamin uptake transporter (VUT/ECF) (TC 2.A.88) family. Q precursor transporter subfamily.</text>
</comment>
<dbReference type="EMBL" id="JXBB01000006">
    <property type="protein sequence ID" value="OAR05045.1"/>
    <property type="molecule type" value="Genomic_DNA"/>
</dbReference>
<feature type="transmembrane region" description="Helical" evidence="1">
    <location>
        <begin position="152"/>
        <end position="175"/>
    </location>
</feature>
<sequence length="222" mass="24288">MREPYPLEPHVGRLNTLVGFFVAVVIVANTTASKIADFGVTYATVAILFYPISFVIADTIAEVWGKPAARRTIWTGLGVNFAVSVMYAIAVLVPAAPFYGDQDAYARVLGGVPRIALASMTAYAVSQHLDVTIFLTLRALTRGRHLWLRNNAAILTSQLIDTTLFTFVAFYGVYPTAALWQIIGTEYAIKATLAVFGTPFTYLLVAWARRDDRGPVAVPRAR</sequence>
<dbReference type="InterPro" id="IPR003744">
    <property type="entry name" value="YhhQ"/>
</dbReference>
<evidence type="ECO:0000313" key="4">
    <source>
        <dbReference type="Proteomes" id="UP000243024"/>
    </source>
</evidence>
<dbReference type="AlphaFoldDB" id="A0A179IRT9"/>
<comment type="subcellular location">
    <subcellularLocation>
        <location evidence="1">Cell membrane</location>
        <topology evidence="1">Multi-pass membrane protein</topology>
    </subcellularLocation>
</comment>
<keyword evidence="1" id="KW-0472">Membrane</keyword>
<dbReference type="EMBL" id="JAHHQF010000061">
    <property type="protein sequence ID" value="MBT9282638.1"/>
    <property type="molecule type" value="Genomic_DNA"/>
</dbReference>
<protein>
    <recommendedName>
        <fullName evidence="1">Probable queuosine precursor transporter</fullName>
        <shortName evidence="1">Q precursor transporter</shortName>
    </recommendedName>
</protein>
<evidence type="ECO:0000256" key="1">
    <source>
        <dbReference type="HAMAP-Rule" id="MF_02088"/>
    </source>
</evidence>
<dbReference type="OrthoDB" id="9805479at2"/>
<proteinExistence type="inferred from homology"/>
<feature type="transmembrane region" description="Helical" evidence="1">
    <location>
        <begin position="12"/>
        <end position="32"/>
    </location>
</feature>
<comment type="function">
    <text evidence="1">Involved in the import of queuosine (Q) precursors, required for Q precursor salvage.</text>
</comment>
<keyword evidence="1" id="KW-1003">Cell membrane</keyword>
<reference evidence="2" key="2">
    <citation type="journal article" date="2021" name="Microbiology">
        <title>Metagenomic Analysis of the Microbial Community in the Underground Coal Fire Area (Kemerovo Region, Russia) Revealed Predominance of Thermophilic Members of the Phyla Deinococcus-thermus, Aquificae, and Firmicutes.</title>
        <authorList>
            <person name="Kadnikov V."/>
            <person name="Mardanov A.V."/>
            <person name="Beletsky A.V."/>
            <person name="Karnachuk O.V."/>
            <person name="Ravin N.V."/>
        </authorList>
    </citation>
    <scope>NUCLEOTIDE SEQUENCE</scope>
    <source>
        <strain evidence="2">RBS10-49</strain>
    </source>
</reference>
<dbReference type="HAMAP" id="MF_02088">
    <property type="entry name" value="Q_prec_transport"/>
    <property type="match status" value="1"/>
</dbReference>
<dbReference type="Proteomes" id="UP000748108">
    <property type="component" value="Unassembled WGS sequence"/>
</dbReference>
<reference evidence="3 4" key="1">
    <citation type="submission" date="2015-09" db="EMBL/GenBank/DDBJ databases">
        <title>Draft genome sequence of Hydrogenibacillus schlegelii DSM 2000.</title>
        <authorList>
            <person name="Hemp J."/>
        </authorList>
    </citation>
    <scope>NUCLEOTIDE SEQUENCE [LARGE SCALE GENOMIC DNA]</scope>
    <source>
        <strain evidence="3 4">MA 48</strain>
    </source>
</reference>
<dbReference type="Pfam" id="PF02592">
    <property type="entry name" value="Vut_1"/>
    <property type="match status" value="1"/>
</dbReference>
<comment type="caution">
    <text evidence="3">The sequence shown here is derived from an EMBL/GenBank/DDBJ whole genome shotgun (WGS) entry which is preliminary data.</text>
</comment>
<accession>A0A179IRT9</accession>
<dbReference type="NCBIfam" id="TIGR00697">
    <property type="entry name" value="queuosine precursor transporter"/>
    <property type="match status" value="1"/>
</dbReference>
<dbReference type="PANTHER" id="PTHR34300:SF2">
    <property type="entry name" value="QUEUOSINE PRECURSOR TRANSPORTER-RELATED"/>
    <property type="match status" value="1"/>
</dbReference>
<keyword evidence="4" id="KW-1185">Reference proteome</keyword>
<dbReference type="GO" id="GO:0022857">
    <property type="term" value="F:transmembrane transporter activity"/>
    <property type="evidence" value="ECO:0007669"/>
    <property type="project" value="UniProtKB-UniRule"/>
</dbReference>
<organism evidence="3 4">
    <name type="scientific">Hydrogenibacillus schlegelii</name>
    <name type="common">Bacillus schlegelii</name>
    <dbReference type="NCBI Taxonomy" id="1484"/>
    <lineage>
        <taxon>Bacteria</taxon>
        <taxon>Bacillati</taxon>
        <taxon>Bacillota</taxon>
        <taxon>Bacilli</taxon>
        <taxon>Bacillales</taxon>
        <taxon>Bacillales Family X. Incertae Sedis</taxon>
        <taxon>Hydrogenibacillus</taxon>
    </lineage>
</organism>
<feature type="transmembrane region" description="Helical" evidence="1">
    <location>
        <begin position="38"/>
        <end position="61"/>
    </location>
</feature>
<feature type="transmembrane region" description="Helical" evidence="1">
    <location>
        <begin position="115"/>
        <end position="140"/>
    </location>
</feature>
<dbReference type="GO" id="GO:0005886">
    <property type="term" value="C:plasma membrane"/>
    <property type="evidence" value="ECO:0007669"/>
    <property type="project" value="UniProtKB-SubCell"/>
</dbReference>
<dbReference type="Proteomes" id="UP000243024">
    <property type="component" value="Unassembled WGS sequence"/>
</dbReference>
<gene>
    <name evidence="2" type="ORF">KM312_08310</name>
    <name evidence="3" type="ORF">SA87_05740</name>
</gene>
<keyword evidence="1" id="KW-1133">Transmembrane helix</keyword>
<keyword evidence="1" id="KW-0812">Transmembrane</keyword>
<name>A0A179IRT9_HYDSH</name>
<feature type="transmembrane region" description="Helical" evidence="1">
    <location>
        <begin position="73"/>
        <end position="95"/>
    </location>
</feature>
<keyword evidence="1" id="KW-0813">Transport</keyword>